<gene>
    <name evidence="11" type="ORF">QYS49_35870</name>
</gene>
<dbReference type="Gene3D" id="3.90.550.10">
    <property type="entry name" value="Spore Coat Polysaccharide Biosynthesis Protein SpsA, Chain A"/>
    <property type="match status" value="1"/>
</dbReference>
<reference evidence="11 12" key="1">
    <citation type="submission" date="2023-08" db="EMBL/GenBank/DDBJ databases">
        <title>Comparative genomics and taxonomic characterization of three novel marine species of genus Marivirga.</title>
        <authorList>
            <person name="Muhammad N."/>
            <person name="Kim S.-G."/>
        </authorList>
    </citation>
    <scope>NUCLEOTIDE SEQUENCE [LARGE SCALE GENOMIC DNA]</scope>
    <source>
        <strain evidence="11 12">BDSF4-3</strain>
    </source>
</reference>
<dbReference type="InterPro" id="IPR010023">
    <property type="entry name" value="KdsC_fam"/>
</dbReference>
<dbReference type="GO" id="GO:0008781">
    <property type="term" value="F:N-acylneuraminate cytidylyltransferase activity"/>
    <property type="evidence" value="ECO:0007669"/>
    <property type="project" value="UniProtKB-EC"/>
</dbReference>
<dbReference type="NCBIfam" id="TIGR01670">
    <property type="entry name" value="KdsC-phosphatas"/>
    <property type="match status" value="1"/>
</dbReference>
<dbReference type="InterPro" id="IPR050793">
    <property type="entry name" value="CMP-NeuNAc_synthase"/>
</dbReference>
<dbReference type="EMBL" id="CP129971">
    <property type="protein sequence ID" value="WMN10753.1"/>
    <property type="molecule type" value="Genomic_DNA"/>
</dbReference>
<dbReference type="SUPFAM" id="SSF56784">
    <property type="entry name" value="HAD-like"/>
    <property type="match status" value="1"/>
</dbReference>
<dbReference type="PANTHER" id="PTHR21485:SF3">
    <property type="entry name" value="N-ACYLNEURAMINATE CYTIDYLYLTRANSFERASE"/>
    <property type="match status" value="1"/>
</dbReference>
<comment type="pathway">
    <text evidence="3">Amino-sugar metabolism; N-acetylneuraminate metabolism.</text>
</comment>
<evidence type="ECO:0000256" key="8">
    <source>
        <dbReference type="ARBA" id="ARBA00022723"/>
    </source>
</evidence>
<organism evidence="11 12">
    <name type="scientific">Marivirga salinarum</name>
    <dbReference type="NCBI Taxonomy" id="3059078"/>
    <lineage>
        <taxon>Bacteria</taxon>
        <taxon>Pseudomonadati</taxon>
        <taxon>Bacteroidota</taxon>
        <taxon>Cytophagia</taxon>
        <taxon>Cytophagales</taxon>
        <taxon>Marivirgaceae</taxon>
        <taxon>Marivirga</taxon>
    </lineage>
</organism>
<dbReference type="GO" id="GO:0016788">
    <property type="term" value="F:hydrolase activity, acting on ester bonds"/>
    <property type="evidence" value="ECO:0007669"/>
    <property type="project" value="InterPro"/>
</dbReference>
<dbReference type="InterPro" id="IPR003329">
    <property type="entry name" value="Cytidylyl_trans"/>
</dbReference>
<comment type="cofactor">
    <cofactor evidence="2">
        <name>Mg(2+)</name>
        <dbReference type="ChEBI" id="CHEBI:18420"/>
    </cofactor>
</comment>
<dbReference type="CDD" id="cd02513">
    <property type="entry name" value="CMP-NeuAc_Synthase"/>
    <property type="match status" value="1"/>
</dbReference>
<accession>A0AA51N8W7</accession>
<protein>
    <recommendedName>
        <fullName evidence="7">N-acylneuraminate cytidylyltransferase</fullName>
        <ecNumber evidence="7">2.7.7.43</ecNumber>
    </recommendedName>
</protein>
<keyword evidence="9" id="KW-0378">Hydrolase</keyword>
<dbReference type="SFLD" id="SFLDS00003">
    <property type="entry name" value="Haloacid_Dehalogenase"/>
    <property type="match status" value="1"/>
</dbReference>
<evidence type="ECO:0000256" key="5">
    <source>
        <dbReference type="ARBA" id="ARBA00010726"/>
    </source>
</evidence>
<dbReference type="Pfam" id="PF02348">
    <property type="entry name" value="CTP_transf_3"/>
    <property type="match status" value="1"/>
</dbReference>
<comment type="catalytic activity">
    <reaction evidence="1">
        <text>an N-acylneuraminate + CTP = a CMP-N-acyl-beta-neuraminate + diphosphate</text>
        <dbReference type="Rhea" id="RHEA:11344"/>
        <dbReference type="ChEBI" id="CHEBI:33019"/>
        <dbReference type="ChEBI" id="CHEBI:37563"/>
        <dbReference type="ChEBI" id="CHEBI:60073"/>
        <dbReference type="ChEBI" id="CHEBI:68671"/>
        <dbReference type="EC" id="2.7.7.43"/>
    </reaction>
</comment>
<evidence type="ECO:0000256" key="3">
    <source>
        <dbReference type="ARBA" id="ARBA00005141"/>
    </source>
</evidence>
<evidence type="ECO:0000256" key="6">
    <source>
        <dbReference type="ARBA" id="ARBA00011881"/>
    </source>
</evidence>
<evidence type="ECO:0000256" key="9">
    <source>
        <dbReference type="ARBA" id="ARBA00022801"/>
    </source>
</evidence>
<dbReference type="SUPFAM" id="SSF53448">
    <property type="entry name" value="Nucleotide-diphospho-sugar transferases"/>
    <property type="match status" value="1"/>
</dbReference>
<evidence type="ECO:0000256" key="7">
    <source>
        <dbReference type="ARBA" id="ARBA00012491"/>
    </source>
</evidence>
<dbReference type="Proteomes" id="UP001230496">
    <property type="component" value="Chromosome"/>
</dbReference>
<sequence length="386" mass="43626">MKKIAFIPVRGGSKSIPLKNIKLLNGKPLVYYVTKALQESLLVDEVVIATDSEEIESVVNSFEFSKVNVYSRKKENAADQSSTESVMLEYIKEATLKNNDIFILVQATSPFTSSTNFDEALKLYEKGDFDSLLTCARIKRFFWDENGQPINYDYTNRPRRQDFEGNLIENGAFYINSVGNIIKNKNRLSGKIGIYEMPEYTQLELDEPWDWQIAEELILKYGNISQKDKSPIKLVLSDVDGVLTDAGMYYSENGDELKKFSTYDGKGFELLRNNGIKTGIMTAEDVSLNRKRAQKLKVDFQFHGIKDKISQLQSIIQETDIKAEEIAYIGDDINDEEVLKAVGLAACPANSVSKIKAIPNIIKLQKSGGNGAFREFVDEHILKQFI</sequence>
<dbReference type="Pfam" id="PF08282">
    <property type="entry name" value="Hydrolase_3"/>
    <property type="match status" value="1"/>
</dbReference>
<comment type="similarity">
    <text evidence="4">Belongs to the KdsC family.</text>
</comment>
<dbReference type="InterPro" id="IPR023214">
    <property type="entry name" value="HAD_sf"/>
</dbReference>
<dbReference type="KEGG" id="msaa:QYS49_35870"/>
<keyword evidence="10" id="KW-0460">Magnesium</keyword>
<keyword evidence="11" id="KW-0808">Transferase</keyword>
<keyword evidence="11" id="KW-0548">Nucleotidyltransferase</keyword>
<keyword evidence="12" id="KW-1185">Reference proteome</keyword>
<evidence type="ECO:0000256" key="2">
    <source>
        <dbReference type="ARBA" id="ARBA00001946"/>
    </source>
</evidence>
<evidence type="ECO:0000313" key="11">
    <source>
        <dbReference type="EMBL" id="WMN10753.1"/>
    </source>
</evidence>
<evidence type="ECO:0000256" key="10">
    <source>
        <dbReference type="ARBA" id="ARBA00022842"/>
    </source>
</evidence>
<dbReference type="AlphaFoldDB" id="A0AA51N8W7"/>
<comment type="subunit">
    <text evidence="6">Homotetramer.</text>
</comment>
<proteinExistence type="inferred from homology"/>
<dbReference type="GO" id="GO:0046872">
    <property type="term" value="F:metal ion binding"/>
    <property type="evidence" value="ECO:0007669"/>
    <property type="project" value="UniProtKB-KW"/>
</dbReference>
<dbReference type="InterPro" id="IPR036412">
    <property type="entry name" value="HAD-like_sf"/>
</dbReference>
<dbReference type="PANTHER" id="PTHR21485">
    <property type="entry name" value="HAD SUPERFAMILY MEMBERS CMAS AND KDSC"/>
    <property type="match status" value="1"/>
</dbReference>
<dbReference type="Gene3D" id="3.40.50.1000">
    <property type="entry name" value="HAD superfamily/HAD-like"/>
    <property type="match status" value="1"/>
</dbReference>
<name>A0AA51N8W7_9BACT</name>
<comment type="similarity">
    <text evidence="5">Belongs to the CMP-NeuNAc synthase family.</text>
</comment>
<evidence type="ECO:0000313" key="12">
    <source>
        <dbReference type="Proteomes" id="UP001230496"/>
    </source>
</evidence>
<dbReference type="SFLD" id="SFLDG01136">
    <property type="entry name" value="C1.6:_Phosphoserine_Phosphatas"/>
    <property type="match status" value="1"/>
</dbReference>
<evidence type="ECO:0000256" key="1">
    <source>
        <dbReference type="ARBA" id="ARBA00001862"/>
    </source>
</evidence>
<evidence type="ECO:0000256" key="4">
    <source>
        <dbReference type="ARBA" id="ARBA00005893"/>
    </source>
</evidence>
<dbReference type="SFLD" id="SFLDG01138">
    <property type="entry name" value="C1.6.2:_Deoxy-d-mannose-octulo"/>
    <property type="match status" value="1"/>
</dbReference>
<dbReference type="EC" id="2.7.7.43" evidence="7"/>
<keyword evidence="8" id="KW-0479">Metal-binding</keyword>
<dbReference type="InterPro" id="IPR029044">
    <property type="entry name" value="Nucleotide-diphossugar_trans"/>
</dbReference>
<dbReference type="RefSeq" id="WP_308347181.1">
    <property type="nucleotide sequence ID" value="NZ_CP129971.1"/>
</dbReference>